<dbReference type="EMBL" id="CP042914">
    <property type="protein sequence ID" value="QEG41009.1"/>
    <property type="molecule type" value="Genomic_DNA"/>
</dbReference>
<dbReference type="AlphaFoldDB" id="A0A5B9QSV8"/>
<dbReference type="KEGG" id="rul:UC8_30270"/>
<organism evidence="1 2">
    <name type="scientific">Roseimaritima ulvae</name>
    <dbReference type="NCBI Taxonomy" id="980254"/>
    <lineage>
        <taxon>Bacteria</taxon>
        <taxon>Pseudomonadati</taxon>
        <taxon>Planctomycetota</taxon>
        <taxon>Planctomycetia</taxon>
        <taxon>Pirellulales</taxon>
        <taxon>Pirellulaceae</taxon>
        <taxon>Roseimaritima</taxon>
    </lineage>
</organism>
<accession>A0A5B9QSV8</accession>
<dbReference type="Proteomes" id="UP000325286">
    <property type="component" value="Chromosome"/>
</dbReference>
<sequence length="224" mass="25109">MIVLSRFNRELQRDVLQLEAELGRMSVEDPDKIHIVAIEDPVVPPEVAPYVDEIWQYRCYLPPGYDFRRMRGGGRLSDRGLYFQGGFSTSHSSPRSEPYHRLLTIGLQRQDEGVECFFSFGGSSSSGRWDVQADLNGDELVVETLATPGGPAQSFDQDTILPLLRLYDPNTAEPKQIDGRTLTTYAGGIVVICPAKLEAEFAQLRQGKQPEGFEDSWIAEGQRQ</sequence>
<evidence type="ECO:0000313" key="1">
    <source>
        <dbReference type="EMBL" id="QEG41009.1"/>
    </source>
</evidence>
<name>A0A5B9QSV8_9BACT</name>
<keyword evidence="2" id="KW-1185">Reference proteome</keyword>
<gene>
    <name evidence="1" type="ORF">UC8_30270</name>
</gene>
<reference evidence="1 2" key="1">
    <citation type="submission" date="2019-08" db="EMBL/GenBank/DDBJ databases">
        <title>Deep-cultivation of Planctomycetes and their phenomic and genomic characterization uncovers novel biology.</title>
        <authorList>
            <person name="Wiegand S."/>
            <person name="Jogler M."/>
            <person name="Boedeker C."/>
            <person name="Pinto D."/>
            <person name="Vollmers J."/>
            <person name="Rivas-Marin E."/>
            <person name="Kohn T."/>
            <person name="Peeters S.H."/>
            <person name="Heuer A."/>
            <person name="Rast P."/>
            <person name="Oberbeckmann S."/>
            <person name="Bunk B."/>
            <person name="Jeske O."/>
            <person name="Meyerdierks A."/>
            <person name="Storesund J.E."/>
            <person name="Kallscheuer N."/>
            <person name="Luecker S."/>
            <person name="Lage O.M."/>
            <person name="Pohl T."/>
            <person name="Merkel B.J."/>
            <person name="Hornburger P."/>
            <person name="Mueller R.-W."/>
            <person name="Bruemmer F."/>
            <person name="Labrenz M."/>
            <person name="Spormann A.M."/>
            <person name="Op den Camp H."/>
            <person name="Overmann J."/>
            <person name="Amann R."/>
            <person name="Jetten M.S.M."/>
            <person name="Mascher T."/>
            <person name="Medema M.H."/>
            <person name="Devos D.P."/>
            <person name="Kaster A.-K."/>
            <person name="Ovreas L."/>
            <person name="Rohde M."/>
            <person name="Galperin M.Y."/>
            <person name="Jogler C."/>
        </authorList>
    </citation>
    <scope>NUCLEOTIDE SEQUENCE [LARGE SCALE GENOMIC DNA]</scope>
    <source>
        <strain evidence="1 2">UC8</strain>
    </source>
</reference>
<protein>
    <submittedName>
        <fullName evidence="1">Uncharacterized protein</fullName>
    </submittedName>
</protein>
<evidence type="ECO:0000313" key="2">
    <source>
        <dbReference type="Proteomes" id="UP000325286"/>
    </source>
</evidence>
<proteinExistence type="predicted"/>